<feature type="transmembrane region" description="Helical" evidence="1">
    <location>
        <begin position="7"/>
        <end position="25"/>
    </location>
</feature>
<dbReference type="GO" id="GO:0030288">
    <property type="term" value="C:outer membrane-bounded periplasmic space"/>
    <property type="evidence" value="ECO:0007669"/>
    <property type="project" value="TreeGrafter"/>
</dbReference>
<dbReference type="RefSeq" id="WP_101303870.1">
    <property type="nucleotide sequence ID" value="NZ_CP025197.1"/>
</dbReference>
<dbReference type="InterPro" id="IPR051922">
    <property type="entry name" value="Bact_Sporulation_Assoc"/>
</dbReference>
<dbReference type="InterPro" id="IPR013486">
    <property type="entry name" value="SpoIID/LytB"/>
</dbReference>
<evidence type="ECO:0000313" key="4">
    <source>
        <dbReference type="Proteomes" id="UP000233534"/>
    </source>
</evidence>
<keyword evidence="1" id="KW-1133">Transmembrane helix</keyword>
<reference evidence="3 4" key="1">
    <citation type="submission" date="2017-12" db="EMBL/GenBank/DDBJ databases">
        <title>Complete genome sequence of Herbivorax saccincola GGR1, a novel Cellulosome-producing hydrolytic bacterium in a thermophilic biogas plant, established by Illumina and Nanopore MinION sequencing.</title>
        <authorList>
            <person name="Pechtl A."/>
            <person name="Ruckert C."/>
            <person name="Koeck D.E."/>
            <person name="Maus I."/>
            <person name="Winkler A."/>
            <person name="Kalinowski J."/>
            <person name="Puhler A."/>
            <person name="Schwarz W.W."/>
            <person name="Zverlov V.V."/>
            <person name="Schluter A."/>
            <person name="Liebl W."/>
        </authorList>
    </citation>
    <scope>NUCLEOTIDE SEQUENCE [LARGE SCALE GENOMIC DNA]</scope>
    <source>
        <strain evidence="4">SR1</strain>
    </source>
</reference>
<dbReference type="KEGG" id="hsc:HVS_16085"/>
<evidence type="ECO:0000256" key="1">
    <source>
        <dbReference type="SAM" id="Phobius"/>
    </source>
</evidence>
<dbReference type="PANTHER" id="PTHR30032">
    <property type="entry name" value="N-ACETYLMURAMOYL-L-ALANINE AMIDASE-RELATED"/>
    <property type="match status" value="1"/>
</dbReference>
<gene>
    <name evidence="3" type="primary">lytB2</name>
    <name evidence="3" type="ORF">HVS_16085</name>
</gene>
<evidence type="ECO:0000259" key="2">
    <source>
        <dbReference type="Pfam" id="PF08486"/>
    </source>
</evidence>
<dbReference type="NCBIfam" id="TIGR02669">
    <property type="entry name" value="SpoIID_LytB"/>
    <property type="match status" value="1"/>
</dbReference>
<feature type="domain" description="Sporulation stage II protein D amidase enhancer LytB N-terminal" evidence="2">
    <location>
        <begin position="67"/>
        <end position="174"/>
    </location>
</feature>
<proteinExistence type="predicted"/>
<dbReference type="AlphaFoldDB" id="A0A2K9EBA9"/>
<keyword evidence="4" id="KW-1185">Reference proteome</keyword>
<dbReference type="NCBIfam" id="TIGR02870">
    <property type="entry name" value="spore_II_D"/>
    <property type="match status" value="1"/>
</dbReference>
<protein>
    <submittedName>
        <fullName evidence="3">Amidase enhancer</fullName>
    </submittedName>
</protein>
<evidence type="ECO:0000313" key="3">
    <source>
        <dbReference type="EMBL" id="AUG59056.1"/>
    </source>
</evidence>
<accession>A0A2K9EBA9</accession>
<name>A0A2K9EBA9_9FIRM</name>
<dbReference type="GO" id="GO:0030435">
    <property type="term" value="P:sporulation resulting in formation of a cellular spore"/>
    <property type="evidence" value="ECO:0007669"/>
    <property type="project" value="InterPro"/>
</dbReference>
<keyword evidence="1" id="KW-0472">Membrane</keyword>
<dbReference type="EMBL" id="CP025197">
    <property type="protein sequence ID" value="AUG59056.1"/>
    <property type="molecule type" value="Genomic_DNA"/>
</dbReference>
<dbReference type="Proteomes" id="UP000233534">
    <property type="component" value="Chromosome"/>
</dbReference>
<dbReference type="PANTHER" id="PTHR30032:SF4">
    <property type="entry name" value="AMIDASE ENHANCER"/>
    <property type="match status" value="1"/>
</dbReference>
<dbReference type="InterPro" id="IPR013693">
    <property type="entry name" value="SpoIID/LytB_N"/>
</dbReference>
<dbReference type="Pfam" id="PF08486">
    <property type="entry name" value="SpoIID"/>
    <property type="match status" value="1"/>
</dbReference>
<organism evidence="3 4">
    <name type="scientific">Acetivibrio saccincola</name>
    <dbReference type="NCBI Taxonomy" id="1677857"/>
    <lineage>
        <taxon>Bacteria</taxon>
        <taxon>Bacillati</taxon>
        <taxon>Bacillota</taxon>
        <taxon>Clostridia</taxon>
        <taxon>Eubacteriales</taxon>
        <taxon>Oscillospiraceae</taxon>
        <taxon>Acetivibrio</taxon>
    </lineage>
</organism>
<dbReference type="InterPro" id="IPR014225">
    <property type="entry name" value="Spore_II_D_firmicutes"/>
</dbReference>
<keyword evidence="1" id="KW-0812">Transmembrane</keyword>
<sequence length="369" mass="41545">MKKFVDYVFLMTMVIVLLPLIIVRGCSTVAEELIPIDDGGFLPPEEDAGKEEGEEEVLYLDVYIASEDEVKKMSLEEYLLGVVAAEMAANFEIEALKAQAVAARTYAYGRMKKMYAANGADVHKGGDICTDPGHCQAWISKDDALKKWGESNGQKNWDKIKRAVDETKDIVILYENKVINPLYHANSGGATENSENVWEGVEVPYLKSVKSEGEDACSDYEVVTAFKQEDFISAIKCEIPDLKIEGENIIDEIEILNRTDSERVDKIKVGDVTLKGTDFRRILDLRSTNFSIEEGEDGEINIITIGHGHGVGMSQWGANHLAKNGKDFEEIIKYYYKGVTLEHIQNLEKTRKFLKNLYLHVYCSHLRKQ</sequence>